<keyword evidence="1" id="KW-0472">Membrane</keyword>
<feature type="transmembrane region" description="Helical" evidence="1">
    <location>
        <begin position="12"/>
        <end position="35"/>
    </location>
</feature>
<dbReference type="AlphaFoldDB" id="A0A1H3T029"/>
<protein>
    <submittedName>
        <fullName evidence="2">Uncharacterized protein</fullName>
    </submittedName>
</protein>
<organism evidence="2 3">
    <name type="scientific">Asanoa ishikariensis</name>
    <dbReference type="NCBI Taxonomy" id="137265"/>
    <lineage>
        <taxon>Bacteria</taxon>
        <taxon>Bacillati</taxon>
        <taxon>Actinomycetota</taxon>
        <taxon>Actinomycetes</taxon>
        <taxon>Micromonosporales</taxon>
        <taxon>Micromonosporaceae</taxon>
        <taxon>Asanoa</taxon>
    </lineage>
</organism>
<name>A0A1H3T029_9ACTN</name>
<dbReference type="STRING" id="137265.SAMN05421684_4959"/>
<gene>
    <name evidence="2" type="ORF">SAMN05421684_4959</name>
</gene>
<evidence type="ECO:0000256" key="1">
    <source>
        <dbReference type="SAM" id="Phobius"/>
    </source>
</evidence>
<reference evidence="3" key="1">
    <citation type="submission" date="2016-10" db="EMBL/GenBank/DDBJ databases">
        <authorList>
            <person name="Varghese N."/>
            <person name="Submissions S."/>
        </authorList>
    </citation>
    <scope>NUCLEOTIDE SEQUENCE [LARGE SCALE GENOMIC DNA]</scope>
    <source>
        <strain evidence="3">DSM 44718</strain>
    </source>
</reference>
<dbReference type="RefSeq" id="WP_143049868.1">
    <property type="nucleotide sequence ID" value="NZ_BOND01000004.1"/>
</dbReference>
<evidence type="ECO:0000313" key="3">
    <source>
        <dbReference type="Proteomes" id="UP000199632"/>
    </source>
</evidence>
<keyword evidence="1" id="KW-0812">Transmembrane</keyword>
<dbReference type="Proteomes" id="UP000199632">
    <property type="component" value="Unassembled WGS sequence"/>
</dbReference>
<keyword evidence="3" id="KW-1185">Reference proteome</keyword>
<sequence length="62" mass="6149">MPRLVIERGRTVVLADVAAMVGAPGAAAAGLWFAAREAHGALVGQCDLTAAHIAAAIADLVA</sequence>
<dbReference type="EMBL" id="FNQB01000003">
    <property type="protein sequence ID" value="SDZ43161.1"/>
    <property type="molecule type" value="Genomic_DNA"/>
</dbReference>
<evidence type="ECO:0000313" key="2">
    <source>
        <dbReference type="EMBL" id="SDZ43161.1"/>
    </source>
</evidence>
<accession>A0A1H3T029</accession>
<proteinExistence type="predicted"/>
<keyword evidence="1" id="KW-1133">Transmembrane helix</keyword>